<evidence type="ECO:0000256" key="1">
    <source>
        <dbReference type="ARBA" id="ARBA00006643"/>
    </source>
</evidence>
<dbReference type="GO" id="GO:0003723">
    <property type="term" value="F:RNA binding"/>
    <property type="evidence" value="ECO:0000318"/>
    <property type="project" value="GO_Central"/>
</dbReference>
<dbReference type="InterPro" id="IPR002885">
    <property type="entry name" value="PPR_rpt"/>
</dbReference>
<dbReference type="OrthoDB" id="185373at2759"/>
<sequence>MKAIASLSRYFATARQLSFTEDLCNRILDQYPDINTLKKLHGKVLNDQYLRWNPSVGIKLMRVYAACGEPGLARHIFDEITDKNVVFFNVMIRSYVNNHLYKDALLVYKTMYTQGFVPDMYTYPCVLKASSRSDSLWVGLQIHGAVLKIGLDLNLYVGNGLIAMYGKCKSLKEAQQVLDEIPCRDVVSWNSMVSVYAQNGRFNDALELCREMEALNLKPNDCTMASLLPAVTNTTSDNVLYVKEMFLKLTKKSVISWNVMIAMYVNNSMPKEAVVLYSQMEANGVEPDVVSIVSVLPAYGDLSALSLGRRVHKFAERKKLLPNLLLENALIDMYAKCGCLRDARAVFNQMQFRDVVSWTSIISAYGKCGQGRDAVAVFAEMRNSGLNPDSIAFVSVLAACSHAGLLDDGRYYFNLMAECGITPKLEHFACVVDLLGRAGKIDEAYGFIRQMPLEPDERVWGPLLSACRVYSNMNIGILAADKLLMLNPEHSGYYVLLSNIYAKAGRWADVAAIRSIMERKGIKKLPGISNVELNDGVHTFLAGDHSHPQSKKIYEELDVLVGKMKELGYMPETDSALHDVEEEDKEYHLAVHSEKLAVAFAIINTKPGTPIRVTKNLRVCGDCHVAAKLISKIAEREIIIRDTHRFHHFQEGCCSCGDYW</sequence>
<dbReference type="Pfam" id="PF01535">
    <property type="entry name" value="PPR"/>
    <property type="match status" value="1"/>
</dbReference>
<comment type="similarity">
    <text evidence="1">Belongs to the PPR family. PCMP-H subfamily.</text>
</comment>
<dbReference type="PANTHER" id="PTHR47926:SF373">
    <property type="entry name" value="TETRATRICOPEPTIDE-LIKE HELICAL DOMAIN SUPERFAMILY, DYW DOMAIN-CONTAINING PROTEIN"/>
    <property type="match status" value="1"/>
</dbReference>
<dbReference type="InterPro" id="IPR046849">
    <property type="entry name" value="E2_motif"/>
</dbReference>
<dbReference type="Pfam" id="PF20431">
    <property type="entry name" value="E_motif"/>
    <property type="match status" value="1"/>
</dbReference>
<evidence type="ECO:0000256" key="2">
    <source>
        <dbReference type="ARBA" id="ARBA00022737"/>
    </source>
</evidence>
<accession>B9RIP1</accession>
<evidence type="ECO:0000256" key="3">
    <source>
        <dbReference type="PROSITE-ProRule" id="PRU00708"/>
    </source>
</evidence>
<dbReference type="GO" id="GO:0009451">
    <property type="term" value="P:RNA modification"/>
    <property type="evidence" value="ECO:0000318"/>
    <property type="project" value="GO_Central"/>
</dbReference>
<dbReference type="FunFam" id="1.25.40.10:FF:000344">
    <property type="entry name" value="Pentatricopeptide repeat-containing protein"/>
    <property type="match status" value="1"/>
</dbReference>
<dbReference type="InterPro" id="IPR046960">
    <property type="entry name" value="PPR_At4g14850-like_plant"/>
</dbReference>
<dbReference type="SUPFAM" id="SSF48452">
    <property type="entry name" value="TPR-like"/>
    <property type="match status" value="1"/>
</dbReference>
<feature type="repeat" description="PPR" evidence="3">
    <location>
        <begin position="185"/>
        <end position="219"/>
    </location>
</feature>
<evidence type="ECO:0000313" key="5">
    <source>
        <dbReference type="EMBL" id="EEF49013.1"/>
    </source>
</evidence>
<dbReference type="FunFam" id="1.25.40.10:FF:002148">
    <property type="entry name" value="Pentatricopeptide repeat-containing protein At2g29760, chloroplastic"/>
    <property type="match status" value="1"/>
</dbReference>
<dbReference type="Gene3D" id="1.25.40.10">
    <property type="entry name" value="Tetratricopeptide repeat domain"/>
    <property type="match status" value="4"/>
</dbReference>
<feature type="repeat" description="PPR" evidence="3">
    <location>
        <begin position="253"/>
        <end position="287"/>
    </location>
</feature>
<feature type="repeat" description="PPR" evidence="3">
    <location>
        <begin position="389"/>
        <end position="423"/>
    </location>
</feature>
<gene>
    <name evidence="5" type="ORF">RCOM_1581390</name>
</gene>
<dbReference type="PROSITE" id="PS51375">
    <property type="entry name" value="PPR"/>
    <property type="match status" value="5"/>
</dbReference>
<dbReference type="Pfam" id="PF13041">
    <property type="entry name" value="PPR_2"/>
    <property type="match status" value="4"/>
</dbReference>
<dbReference type="OMA" id="EPNERIW"/>
<feature type="domain" description="DYW" evidence="4">
    <location>
        <begin position="568"/>
        <end position="660"/>
    </location>
</feature>
<dbReference type="KEGG" id="rcu:8277057"/>
<dbReference type="Pfam" id="PF14432">
    <property type="entry name" value="DYW_deaminase"/>
    <property type="match status" value="1"/>
</dbReference>
<dbReference type="eggNOG" id="KOG4197">
    <property type="taxonomic scope" value="Eukaryota"/>
</dbReference>
<keyword evidence="2" id="KW-0677">Repeat</keyword>
<dbReference type="EMBL" id="EQ973781">
    <property type="protein sequence ID" value="EEF49013.1"/>
    <property type="molecule type" value="Genomic_DNA"/>
</dbReference>
<organism evidence="5 6">
    <name type="scientific">Ricinus communis</name>
    <name type="common">Castor bean</name>
    <dbReference type="NCBI Taxonomy" id="3988"/>
    <lineage>
        <taxon>Eukaryota</taxon>
        <taxon>Viridiplantae</taxon>
        <taxon>Streptophyta</taxon>
        <taxon>Embryophyta</taxon>
        <taxon>Tracheophyta</taxon>
        <taxon>Spermatophyta</taxon>
        <taxon>Magnoliopsida</taxon>
        <taxon>eudicotyledons</taxon>
        <taxon>Gunneridae</taxon>
        <taxon>Pentapetalae</taxon>
        <taxon>rosids</taxon>
        <taxon>fabids</taxon>
        <taxon>Malpighiales</taxon>
        <taxon>Euphorbiaceae</taxon>
        <taxon>Acalyphoideae</taxon>
        <taxon>Acalypheae</taxon>
        <taxon>Ricinus</taxon>
    </lineage>
</organism>
<proteinExistence type="inferred from homology"/>
<dbReference type="InterPro" id="IPR046848">
    <property type="entry name" value="E_motif"/>
</dbReference>
<keyword evidence="6" id="KW-1185">Reference proteome</keyword>
<dbReference type="InParanoid" id="B9RIP1"/>
<name>B9RIP1_RICCO</name>
<dbReference type="FunCoup" id="B9RIP1">
    <property type="interactions" value="50"/>
</dbReference>
<feature type="repeat" description="PPR" evidence="3">
    <location>
        <begin position="354"/>
        <end position="388"/>
    </location>
</feature>
<protein>
    <submittedName>
        <fullName evidence="5">Pentatricopeptide repeat-containing protein, putative</fullName>
    </submittedName>
</protein>
<dbReference type="PANTHER" id="PTHR47926">
    <property type="entry name" value="PENTATRICOPEPTIDE REPEAT-CONTAINING PROTEIN"/>
    <property type="match status" value="1"/>
</dbReference>
<dbReference type="AlphaFoldDB" id="B9RIP1"/>
<dbReference type="NCBIfam" id="TIGR00756">
    <property type="entry name" value="PPR"/>
    <property type="match status" value="6"/>
</dbReference>
<evidence type="ECO:0000313" key="6">
    <source>
        <dbReference type="Proteomes" id="UP000008311"/>
    </source>
</evidence>
<feature type="repeat" description="PPR" evidence="3">
    <location>
        <begin position="84"/>
        <end position="118"/>
    </location>
</feature>
<dbReference type="Pfam" id="PF20430">
    <property type="entry name" value="Eplus_motif"/>
    <property type="match status" value="1"/>
</dbReference>
<dbReference type="InterPro" id="IPR011990">
    <property type="entry name" value="TPR-like_helical_dom_sf"/>
</dbReference>
<dbReference type="GO" id="GO:0008270">
    <property type="term" value="F:zinc ion binding"/>
    <property type="evidence" value="ECO:0007669"/>
    <property type="project" value="InterPro"/>
</dbReference>
<dbReference type="Proteomes" id="UP000008311">
    <property type="component" value="Unassembled WGS sequence"/>
</dbReference>
<reference evidence="6" key="1">
    <citation type="journal article" date="2010" name="Nat. Biotechnol.">
        <title>Draft genome sequence of the oilseed species Ricinus communis.</title>
        <authorList>
            <person name="Chan A.P."/>
            <person name="Crabtree J."/>
            <person name="Zhao Q."/>
            <person name="Lorenzi H."/>
            <person name="Orvis J."/>
            <person name="Puiu D."/>
            <person name="Melake-Berhan A."/>
            <person name="Jones K.M."/>
            <person name="Redman J."/>
            <person name="Chen G."/>
            <person name="Cahoon E.B."/>
            <person name="Gedil M."/>
            <person name="Stanke M."/>
            <person name="Haas B.J."/>
            <person name="Wortman J.R."/>
            <person name="Fraser-Liggett C.M."/>
            <person name="Ravel J."/>
            <person name="Rabinowicz P.D."/>
        </authorList>
    </citation>
    <scope>NUCLEOTIDE SEQUENCE [LARGE SCALE GENOMIC DNA]</scope>
    <source>
        <strain evidence="6">cv. Hale</strain>
    </source>
</reference>
<evidence type="ECO:0000259" key="4">
    <source>
        <dbReference type="Pfam" id="PF14432"/>
    </source>
</evidence>
<dbReference type="InterPro" id="IPR032867">
    <property type="entry name" value="DYW_dom"/>
</dbReference>